<name>A0ABN9SI83_9DINO</name>
<reference evidence="2" key="1">
    <citation type="submission" date="2023-10" db="EMBL/GenBank/DDBJ databases">
        <authorList>
            <person name="Chen Y."/>
            <person name="Shah S."/>
            <person name="Dougan E. K."/>
            <person name="Thang M."/>
            <person name="Chan C."/>
        </authorList>
    </citation>
    <scope>NUCLEOTIDE SEQUENCE [LARGE SCALE GENOMIC DNA]</scope>
</reference>
<sequence>MTPRIIEQTACAPASGGPSARCPPACRRWTTAAASPRTRAPPRETWRTRGSSARAPGCTSSPPSRRSRPPPRRCSASWASGTARPTCAGRPGRSSGAAAGASWRACGTPCAGAPRPRGGSASCRAWGPR</sequence>
<gene>
    <name evidence="2" type="ORF">PCOR1329_LOCUS29741</name>
</gene>
<keyword evidence="3" id="KW-1185">Reference proteome</keyword>
<evidence type="ECO:0000313" key="2">
    <source>
        <dbReference type="EMBL" id="CAK0831417.1"/>
    </source>
</evidence>
<accession>A0ABN9SI83</accession>
<organism evidence="2 3">
    <name type="scientific">Prorocentrum cordatum</name>
    <dbReference type="NCBI Taxonomy" id="2364126"/>
    <lineage>
        <taxon>Eukaryota</taxon>
        <taxon>Sar</taxon>
        <taxon>Alveolata</taxon>
        <taxon>Dinophyceae</taxon>
        <taxon>Prorocentrales</taxon>
        <taxon>Prorocentraceae</taxon>
        <taxon>Prorocentrum</taxon>
    </lineage>
</organism>
<dbReference type="Proteomes" id="UP001189429">
    <property type="component" value="Unassembled WGS sequence"/>
</dbReference>
<comment type="caution">
    <text evidence="2">The sequence shown here is derived from an EMBL/GenBank/DDBJ whole genome shotgun (WGS) entry which is preliminary data.</text>
</comment>
<proteinExistence type="predicted"/>
<evidence type="ECO:0000256" key="1">
    <source>
        <dbReference type="SAM" id="MobiDB-lite"/>
    </source>
</evidence>
<feature type="compositionally biased region" description="Low complexity" evidence="1">
    <location>
        <begin position="27"/>
        <end position="38"/>
    </location>
</feature>
<dbReference type="EMBL" id="CAUYUJ010011239">
    <property type="protein sequence ID" value="CAK0831417.1"/>
    <property type="molecule type" value="Genomic_DNA"/>
</dbReference>
<feature type="non-terminal residue" evidence="2">
    <location>
        <position position="129"/>
    </location>
</feature>
<feature type="region of interest" description="Disordered" evidence="1">
    <location>
        <begin position="1"/>
        <end position="129"/>
    </location>
</feature>
<feature type="compositionally biased region" description="Low complexity" evidence="1">
    <location>
        <begin position="88"/>
        <end position="107"/>
    </location>
</feature>
<protein>
    <submittedName>
        <fullName evidence="2">Uncharacterized protein</fullName>
    </submittedName>
</protein>
<evidence type="ECO:0000313" key="3">
    <source>
        <dbReference type="Proteomes" id="UP001189429"/>
    </source>
</evidence>